<gene>
    <name evidence="3" type="ORF">L1F29_12165</name>
</gene>
<evidence type="ECO:0000313" key="4">
    <source>
        <dbReference type="Proteomes" id="UP001057877"/>
    </source>
</evidence>
<sequence>MNKRPFLMGLGIGLILGAMLLQLMIAGQQQKDKLTSREQDGQSGTAVMPTYTQEELDKRIAEERERVTKELQDRNANQDKAAKSPAADAPPASKPEASQAVPQADKSAAGSGKTGQTAEQGGTKTEPASKRIIVRIEPGSSVTEVAELLADKGIISNKKAFTNLMRTTKIRAGYFPFEGNMTVNEVKKIITSKPLSPELAKKEMSP</sequence>
<proteinExistence type="predicted"/>
<feature type="compositionally biased region" description="Polar residues" evidence="1">
    <location>
        <begin position="114"/>
        <end position="123"/>
    </location>
</feature>
<accession>A0ABY5SEW4</accession>
<keyword evidence="2" id="KW-1133">Transmembrane helix</keyword>
<feature type="compositionally biased region" description="Polar residues" evidence="1">
    <location>
        <begin position="41"/>
        <end position="53"/>
    </location>
</feature>
<dbReference type="Gene3D" id="3.30.1490.480">
    <property type="entry name" value="Endolytic murein transglycosylase"/>
    <property type="match status" value="1"/>
</dbReference>
<feature type="compositionally biased region" description="Low complexity" evidence="1">
    <location>
        <begin position="83"/>
        <end position="98"/>
    </location>
</feature>
<protein>
    <submittedName>
        <fullName evidence="3">Endolytic transglycosylase MltG</fullName>
    </submittedName>
</protein>
<feature type="compositionally biased region" description="Basic and acidic residues" evidence="1">
    <location>
        <begin position="55"/>
        <end position="82"/>
    </location>
</feature>
<keyword evidence="2" id="KW-0472">Membrane</keyword>
<keyword evidence="2" id="KW-0812">Transmembrane</keyword>
<evidence type="ECO:0000313" key="3">
    <source>
        <dbReference type="EMBL" id="UVI32527.1"/>
    </source>
</evidence>
<keyword evidence="4" id="KW-1185">Reference proteome</keyword>
<organism evidence="3 4">
    <name type="scientific">Paenibacillus spongiae</name>
    <dbReference type="NCBI Taxonomy" id="2909671"/>
    <lineage>
        <taxon>Bacteria</taxon>
        <taxon>Bacillati</taxon>
        <taxon>Bacillota</taxon>
        <taxon>Bacilli</taxon>
        <taxon>Bacillales</taxon>
        <taxon>Paenibacillaceae</taxon>
        <taxon>Paenibacillus</taxon>
    </lineage>
</organism>
<name>A0ABY5SEW4_9BACL</name>
<feature type="transmembrane region" description="Helical" evidence="2">
    <location>
        <begin position="6"/>
        <end position="27"/>
    </location>
</feature>
<dbReference type="EMBL" id="CP091430">
    <property type="protein sequence ID" value="UVI32527.1"/>
    <property type="molecule type" value="Genomic_DNA"/>
</dbReference>
<reference evidence="3" key="1">
    <citation type="submission" date="2022-01" db="EMBL/GenBank/DDBJ databases">
        <title>Paenibacillus spongiae sp. nov., isolated from marine sponge.</title>
        <authorList>
            <person name="Li Z."/>
            <person name="Zhang M."/>
        </authorList>
    </citation>
    <scope>NUCLEOTIDE SEQUENCE</scope>
    <source>
        <strain evidence="3">PHS-Z3</strain>
    </source>
</reference>
<evidence type="ECO:0000256" key="1">
    <source>
        <dbReference type="SAM" id="MobiDB-lite"/>
    </source>
</evidence>
<dbReference type="RefSeq" id="WP_258388580.1">
    <property type="nucleotide sequence ID" value="NZ_CP091430.1"/>
</dbReference>
<dbReference type="Proteomes" id="UP001057877">
    <property type="component" value="Chromosome"/>
</dbReference>
<feature type="region of interest" description="Disordered" evidence="1">
    <location>
        <begin position="32"/>
        <end position="131"/>
    </location>
</feature>
<evidence type="ECO:0000256" key="2">
    <source>
        <dbReference type="SAM" id="Phobius"/>
    </source>
</evidence>